<sequence>MAMAMNDVCSLRGIFNRFKPHILMAFTQLGYTFMYFITDASFNHGMNPYVHITYRQLVAGVVMFPFAYFLERKMRPRITVALFLEIFVLSLLGGSLTLSMYFASLTYTSPTFLASMVNTIACLTFIIAVVLRMEDVDLQNPRGVAKVLGTLVSLGGVMIMTFYKGPIIRNLWHPLIHIQHKATGLHEDWLKGSILTVSSCISWAIWYIMQAFTLKRYPAQLSLTTWMNIVGAAQSGVFTVLIQHKAGAWTVGLNIDLWCIIYTGIVCSALIIYIQLWCTEEKGPVFVTMFNPLSAILVAVLAYFVFGQKLYMGSIVGGAIVIVGLYLLLWGKEDDQKLQNKPLLESDSVHESSKQPNLQTNASSAVIANHVFQHHP</sequence>
<feature type="transmembrane region" description="Helical" evidence="6">
    <location>
        <begin position="49"/>
        <end position="70"/>
    </location>
</feature>
<dbReference type="InterPro" id="IPR000620">
    <property type="entry name" value="EamA_dom"/>
</dbReference>
<proteinExistence type="inferred from homology"/>
<evidence type="ECO:0000256" key="1">
    <source>
        <dbReference type="ARBA" id="ARBA00004141"/>
    </source>
</evidence>
<feature type="transmembrane region" description="Helical" evidence="6">
    <location>
        <begin position="143"/>
        <end position="163"/>
    </location>
</feature>
<dbReference type="PANTHER" id="PTHR31218">
    <property type="entry name" value="WAT1-RELATED PROTEIN"/>
    <property type="match status" value="1"/>
</dbReference>
<comment type="similarity">
    <text evidence="2 6">Belongs to the drug/metabolite transporter (DMT) superfamily. Plant drug/metabolite exporter (P-DME) (TC 2.A.7.4) family.</text>
</comment>
<keyword evidence="5 6" id="KW-0472">Membrane</keyword>
<feature type="transmembrane region" description="Helical" evidence="6">
    <location>
        <begin position="221"/>
        <end position="243"/>
    </location>
</feature>
<dbReference type="SUPFAM" id="SSF103481">
    <property type="entry name" value="Multidrug resistance efflux transporter EmrE"/>
    <property type="match status" value="2"/>
</dbReference>
<evidence type="ECO:0000259" key="7">
    <source>
        <dbReference type="Pfam" id="PF00892"/>
    </source>
</evidence>
<evidence type="ECO:0000256" key="3">
    <source>
        <dbReference type="ARBA" id="ARBA00022692"/>
    </source>
</evidence>
<dbReference type="Proteomes" id="UP000504603">
    <property type="component" value="Unplaced"/>
</dbReference>
<dbReference type="InterPro" id="IPR030184">
    <property type="entry name" value="WAT1-related"/>
</dbReference>
<dbReference type="GeneID" id="111009797"/>
<keyword evidence="4 6" id="KW-1133">Transmembrane helix</keyword>
<keyword evidence="8" id="KW-1185">Reference proteome</keyword>
<comment type="subcellular location">
    <subcellularLocation>
        <location evidence="1 6">Membrane</location>
        <topology evidence="1 6">Multi-pass membrane protein</topology>
    </subcellularLocation>
</comment>
<feature type="domain" description="EamA" evidence="7">
    <location>
        <begin position="28"/>
        <end position="161"/>
    </location>
</feature>
<dbReference type="KEGG" id="mcha:111009797"/>
<feature type="domain" description="EamA" evidence="7">
    <location>
        <begin position="191"/>
        <end position="329"/>
    </location>
</feature>
<dbReference type="AlphaFoldDB" id="A0A6J1CA61"/>
<feature type="transmembrane region" description="Helical" evidence="6">
    <location>
        <begin position="255"/>
        <end position="278"/>
    </location>
</feature>
<keyword evidence="3 6" id="KW-0812">Transmembrane</keyword>
<evidence type="ECO:0000256" key="4">
    <source>
        <dbReference type="ARBA" id="ARBA00022989"/>
    </source>
</evidence>
<feature type="transmembrane region" description="Helical" evidence="6">
    <location>
        <begin position="311"/>
        <end position="331"/>
    </location>
</feature>
<gene>
    <name evidence="9" type="primary">LOC111009797</name>
</gene>
<feature type="transmembrane region" description="Helical" evidence="6">
    <location>
        <begin position="285"/>
        <end position="305"/>
    </location>
</feature>
<feature type="transmembrane region" description="Helical" evidence="6">
    <location>
        <begin position="82"/>
        <end position="105"/>
    </location>
</feature>
<evidence type="ECO:0000256" key="6">
    <source>
        <dbReference type="RuleBase" id="RU363077"/>
    </source>
</evidence>
<protein>
    <recommendedName>
        <fullName evidence="6">WAT1-related protein</fullName>
    </recommendedName>
</protein>
<reference evidence="9" key="1">
    <citation type="submission" date="2025-08" db="UniProtKB">
        <authorList>
            <consortium name="RefSeq"/>
        </authorList>
    </citation>
    <scope>IDENTIFICATION</scope>
    <source>
        <strain evidence="9">OHB3-1</strain>
    </source>
</reference>
<dbReference type="RefSeq" id="XP_022138700.1">
    <property type="nucleotide sequence ID" value="XM_022283008.1"/>
</dbReference>
<evidence type="ECO:0000256" key="5">
    <source>
        <dbReference type="ARBA" id="ARBA00023136"/>
    </source>
</evidence>
<feature type="transmembrane region" description="Helical" evidence="6">
    <location>
        <begin position="189"/>
        <end position="209"/>
    </location>
</feature>
<evidence type="ECO:0000256" key="2">
    <source>
        <dbReference type="ARBA" id="ARBA00007635"/>
    </source>
</evidence>
<organism evidence="8 9">
    <name type="scientific">Momordica charantia</name>
    <name type="common">Bitter gourd</name>
    <name type="synonym">Balsam pear</name>
    <dbReference type="NCBI Taxonomy" id="3673"/>
    <lineage>
        <taxon>Eukaryota</taxon>
        <taxon>Viridiplantae</taxon>
        <taxon>Streptophyta</taxon>
        <taxon>Embryophyta</taxon>
        <taxon>Tracheophyta</taxon>
        <taxon>Spermatophyta</taxon>
        <taxon>Magnoliopsida</taxon>
        <taxon>eudicotyledons</taxon>
        <taxon>Gunneridae</taxon>
        <taxon>Pentapetalae</taxon>
        <taxon>rosids</taxon>
        <taxon>fabids</taxon>
        <taxon>Cucurbitales</taxon>
        <taxon>Cucurbitaceae</taxon>
        <taxon>Momordiceae</taxon>
        <taxon>Momordica</taxon>
    </lineage>
</organism>
<dbReference type="GO" id="GO:0022857">
    <property type="term" value="F:transmembrane transporter activity"/>
    <property type="evidence" value="ECO:0007669"/>
    <property type="project" value="InterPro"/>
</dbReference>
<accession>A0A6J1CA61</accession>
<evidence type="ECO:0000313" key="9">
    <source>
        <dbReference type="RefSeq" id="XP_022138700.1"/>
    </source>
</evidence>
<dbReference type="Pfam" id="PF00892">
    <property type="entry name" value="EamA"/>
    <property type="match status" value="2"/>
</dbReference>
<feature type="transmembrane region" description="Helical" evidence="6">
    <location>
        <begin position="111"/>
        <end position="131"/>
    </location>
</feature>
<dbReference type="OrthoDB" id="1728340at2759"/>
<name>A0A6J1CA61_MOMCH</name>
<feature type="transmembrane region" description="Helical" evidence="6">
    <location>
        <begin position="21"/>
        <end position="37"/>
    </location>
</feature>
<dbReference type="InterPro" id="IPR037185">
    <property type="entry name" value="EmrE-like"/>
</dbReference>
<dbReference type="GO" id="GO:0016020">
    <property type="term" value="C:membrane"/>
    <property type="evidence" value="ECO:0007669"/>
    <property type="project" value="UniProtKB-SubCell"/>
</dbReference>
<evidence type="ECO:0000313" key="8">
    <source>
        <dbReference type="Proteomes" id="UP000504603"/>
    </source>
</evidence>